<evidence type="ECO:0000313" key="4">
    <source>
        <dbReference type="Proteomes" id="UP001642483"/>
    </source>
</evidence>
<evidence type="ECO:0000313" key="3">
    <source>
        <dbReference type="EMBL" id="CAK8671824.1"/>
    </source>
</evidence>
<keyword evidence="4" id="KW-1185">Reference proteome</keyword>
<organism evidence="3 4">
    <name type="scientific">Clavelina lepadiformis</name>
    <name type="common">Light-bulb sea squirt</name>
    <name type="synonym">Ascidia lepadiformis</name>
    <dbReference type="NCBI Taxonomy" id="159417"/>
    <lineage>
        <taxon>Eukaryota</taxon>
        <taxon>Metazoa</taxon>
        <taxon>Chordata</taxon>
        <taxon>Tunicata</taxon>
        <taxon>Ascidiacea</taxon>
        <taxon>Aplousobranchia</taxon>
        <taxon>Clavelinidae</taxon>
        <taxon>Clavelina</taxon>
    </lineage>
</organism>
<accession>A0ABP0F089</accession>
<dbReference type="EMBL" id="CAWYQH010000001">
    <property type="protein sequence ID" value="CAK8671824.1"/>
    <property type="molecule type" value="Genomic_DNA"/>
</dbReference>
<feature type="coiled-coil region" evidence="1">
    <location>
        <begin position="127"/>
        <end position="164"/>
    </location>
</feature>
<evidence type="ECO:0000256" key="2">
    <source>
        <dbReference type="SAM" id="MobiDB-lite"/>
    </source>
</evidence>
<comment type="caution">
    <text evidence="3">The sequence shown here is derived from an EMBL/GenBank/DDBJ whole genome shotgun (WGS) entry which is preliminary data.</text>
</comment>
<dbReference type="InterPro" id="IPR051608">
    <property type="entry name" value="RQC_Subunit_NEMF"/>
</dbReference>
<feature type="region of interest" description="Disordered" evidence="2">
    <location>
        <begin position="236"/>
        <end position="270"/>
    </location>
</feature>
<dbReference type="Proteomes" id="UP001642483">
    <property type="component" value="Unassembled WGS sequence"/>
</dbReference>
<dbReference type="PANTHER" id="PTHR15239">
    <property type="entry name" value="NUCLEAR EXPORT MEDIATOR FACTOR NEMF"/>
    <property type="match status" value="1"/>
</dbReference>
<reference evidence="3 4" key="1">
    <citation type="submission" date="2024-02" db="EMBL/GenBank/DDBJ databases">
        <authorList>
            <person name="Daric V."/>
            <person name="Darras S."/>
        </authorList>
    </citation>
    <scope>NUCLEOTIDE SEQUENCE [LARGE SCALE GENOMIC DNA]</scope>
</reference>
<gene>
    <name evidence="3" type="ORF">CVLEPA_LOCUS859</name>
</gene>
<protein>
    <submittedName>
        <fullName evidence="3">Uncharacterized protein</fullName>
    </submittedName>
</protein>
<sequence>MKTRFSKLDICAILPEINKRASGMRLVNVYDIDHKTYLFKLTRYRHWNVITDISKLHAALSEAEDCIEKAKTGQCQGCIIQKAEKRSEGELLTNIEFHPFLFEQHKTGPHLKVDSFNKAVDDFYGSLESQKSDMKALQKERAAMKKLENVRRDHETRLEGLRKEQDVDKQKAFIIEAILDLVDQAIKVICSAIANQVDWNEIRGLVADAQVRGDPVATAIKSLKLESNSMVMALSEPGFDDDDDSDFLDSSDEEAAEQPQKPKSKPHKVDIDLSLSAYANAQRYYNKKRHAAQKEQRTIDASA</sequence>
<keyword evidence="1" id="KW-0175">Coiled coil</keyword>
<proteinExistence type="predicted"/>
<feature type="compositionally biased region" description="Acidic residues" evidence="2">
    <location>
        <begin position="238"/>
        <end position="256"/>
    </location>
</feature>
<dbReference type="Gene3D" id="2.30.310.10">
    <property type="entry name" value="ibrinogen binding protein from staphylococcus aureus domain"/>
    <property type="match status" value="1"/>
</dbReference>
<name>A0ABP0F089_CLALP</name>
<evidence type="ECO:0000256" key="1">
    <source>
        <dbReference type="SAM" id="Coils"/>
    </source>
</evidence>
<dbReference type="PANTHER" id="PTHR15239:SF6">
    <property type="entry name" value="RIBOSOME QUALITY CONTROL COMPLEX SUBUNIT NEMF"/>
    <property type="match status" value="1"/>
</dbReference>